<feature type="non-terminal residue" evidence="1">
    <location>
        <position position="1"/>
    </location>
</feature>
<dbReference type="Proteomes" id="UP000681967">
    <property type="component" value="Unassembled WGS sequence"/>
</dbReference>
<dbReference type="EMBL" id="CAJOBH010240547">
    <property type="protein sequence ID" value="CAF5107678.1"/>
    <property type="molecule type" value="Genomic_DNA"/>
</dbReference>
<reference evidence="1" key="1">
    <citation type="submission" date="2021-02" db="EMBL/GenBank/DDBJ databases">
        <authorList>
            <person name="Nowell W R."/>
        </authorList>
    </citation>
    <scope>NUCLEOTIDE SEQUENCE</scope>
</reference>
<gene>
    <name evidence="1" type="ORF">BYL167_LOCUS65229</name>
</gene>
<dbReference type="AlphaFoldDB" id="A0A8S3F7F9"/>
<accession>A0A8S3F7F9</accession>
<protein>
    <submittedName>
        <fullName evidence="1">Uncharacterized protein</fullName>
    </submittedName>
</protein>
<organism evidence="1 2">
    <name type="scientific">Rotaria magnacalcarata</name>
    <dbReference type="NCBI Taxonomy" id="392030"/>
    <lineage>
        <taxon>Eukaryota</taxon>
        <taxon>Metazoa</taxon>
        <taxon>Spiralia</taxon>
        <taxon>Gnathifera</taxon>
        <taxon>Rotifera</taxon>
        <taxon>Eurotatoria</taxon>
        <taxon>Bdelloidea</taxon>
        <taxon>Philodinida</taxon>
        <taxon>Philodinidae</taxon>
        <taxon>Rotaria</taxon>
    </lineage>
</organism>
<name>A0A8S3F7F9_9BILA</name>
<proteinExistence type="predicted"/>
<evidence type="ECO:0000313" key="1">
    <source>
        <dbReference type="EMBL" id="CAF5107678.1"/>
    </source>
</evidence>
<sequence length="220" mass="25036">NESTTKPTMMNTSQKHIGLLATPNPSPYVHFINVPYPIQSSQEGPPDTSIMQDEFVNLNDYNQPSISIRSMPNIALTQVSPHHWHGSPILRYYHPSQQPIDEQQQQQQEQMITSTESTGVRSATMPQLAKTANYQNRIETGETDESSIASFDFSHTDLVDMPGSWRYQSVPARTVVRRHREPIPQSFFDAQQYVSDSEQVIRSSSYRQPQLFGSIPTINR</sequence>
<evidence type="ECO:0000313" key="2">
    <source>
        <dbReference type="Proteomes" id="UP000681967"/>
    </source>
</evidence>
<comment type="caution">
    <text evidence="1">The sequence shown here is derived from an EMBL/GenBank/DDBJ whole genome shotgun (WGS) entry which is preliminary data.</text>
</comment>